<protein>
    <recommendedName>
        <fullName evidence="3">Transposable element</fullName>
    </recommendedName>
</protein>
<keyword evidence="2" id="KW-1185">Reference proteome</keyword>
<dbReference type="Proteomes" id="UP000051530">
    <property type="component" value="Unassembled WGS sequence"/>
</dbReference>
<evidence type="ECO:0000313" key="2">
    <source>
        <dbReference type="Proteomes" id="UP000051530"/>
    </source>
</evidence>
<proteinExistence type="predicted"/>
<name>A0A0R0M6H3_9MICR</name>
<gene>
    <name evidence="1" type="ORF">M153_7300028626</name>
</gene>
<dbReference type="VEuPathDB" id="MicrosporidiaDB:M153_7300028626"/>
<reference evidence="1 2" key="1">
    <citation type="submission" date="2015-07" db="EMBL/GenBank/DDBJ databases">
        <title>The genome of Pseudoloma neurophilia, a relevant intracellular parasite of the zebrafish.</title>
        <authorList>
            <person name="Ndikumana S."/>
            <person name="Pelin A."/>
            <person name="Sanders J."/>
            <person name="Corradi N."/>
        </authorList>
    </citation>
    <scope>NUCLEOTIDE SEQUENCE [LARGE SCALE GENOMIC DNA]</scope>
    <source>
        <strain evidence="1 2">MK1</strain>
    </source>
</reference>
<accession>A0A0R0M6H3</accession>
<evidence type="ECO:0000313" key="1">
    <source>
        <dbReference type="EMBL" id="KRH94991.1"/>
    </source>
</evidence>
<comment type="caution">
    <text evidence="1">The sequence shown here is derived from an EMBL/GenBank/DDBJ whole genome shotgun (WGS) entry which is preliminary data.</text>
</comment>
<evidence type="ECO:0008006" key="3">
    <source>
        <dbReference type="Google" id="ProtNLM"/>
    </source>
</evidence>
<sequence>MMNNLQRPQEEVINKFLDSELASATNAVKEYNANDNEDINLWLEELTMICRATNLNEQEQMRLIITKLRNTPRSWCSEFMETNKGKYQLAKSNVLLSKDSQIRQNQS</sequence>
<dbReference type="AlphaFoldDB" id="A0A0R0M6H3"/>
<dbReference type="OrthoDB" id="2198688at2759"/>
<dbReference type="EMBL" id="LGUB01000012">
    <property type="protein sequence ID" value="KRH94991.1"/>
    <property type="molecule type" value="Genomic_DNA"/>
</dbReference>
<organism evidence="1 2">
    <name type="scientific">Pseudoloma neurophilia</name>
    <dbReference type="NCBI Taxonomy" id="146866"/>
    <lineage>
        <taxon>Eukaryota</taxon>
        <taxon>Fungi</taxon>
        <taxon>Fungi incertae sedis</taxon>
        <taxon>Microsporidia</taxon>
        <taxon>Pseudoloma</taxon>
    </lineage>
</organism>